<dbReference type="SMART" id="SM00458">
    <property type="entry name" value="RICIN"/>
    <property type="match status" value="1"/>
</dbReference>
<dbReference type="SUPFAM" id="SSF55486">
    <property type="entry name" value="Metalloproteases ('zincins'), catalytic domain"/>
    <property type="match status" value="1"/>
</dbReference>
<dbReference type="InterPro" id="IPR000772">
    <property type="entry name" value="Ricin_B_lectin"/>
</dbReference>
<reference evidence="3" key="1">
    <citation type="submission" date="2021-01" db="EMBL/GenBank/DDBJ databases">
        <title>Whole genome shotgun sequence of Actinoplanes rishiriensis NBRC 108556.</title>
        <authorList>
            <person name="Komaki H."/>
            <person name="Tamura T."/>
        </authorList>
    </citation>
    <scope>NUCLEOTIDE SEQUENCE</scope>
    <source>
        <strain evidence="3">NBRC 108556</strain>
    </source>
</reference>
<feature type="chain" id="PRO_5037127048" description="Ricin B lectin domain-containing protein" evidence="1">
    <location>
        <begin position="29"/>
        <end position="321"/>
    </location>
</feature>
<evidence type="ECO:0000259" key="2">
    <source>
        <dbReference type="SMART" id="SM00458"/>
    </source>
</evidence>
<dbReference type="Pfam" id="PF00652">
    <property type="entry name" value="Ricin_B_lectin"/>
    <property type="match status" value="1"/>
</dbReference>
<dbReference type="EMBL" id="BOMV01000071">
    <property type="protein sequence ID" value="GIE99281.1"/>
    <property type="molecule type" value="Genomic_DNA"/>
</dbReference>
<organism evidence="3 4">
    <name type="scientific">Paractinoplanes rishiriensis</name>
    <dbReference type="NCBI Taxonomy" id="1050105"/>
    <lineage>
        <taxon>Bacteria</taxon>
        <taxon>Bacillati</taxon>
        <taxon>Actinomycetota</taxon>
        <taxon>Actinomycetes</taxon>
        <taxon>Micromonosporales</taxon>
        <taxon>Micromonosporaceae</taxon>
        <taxon>Paractinoplanes</taxon>
    </lineage>
</organism>
<gene>
    <name evidence="3" type="ORF">Ari01nite_67460</name>
</gene>
<feature type="domain" description="Ricin B lectin" evidence="2">
    <location>
        <begin position="28"/>
        <end position="149"/>
    </location>
</feature>
<dbReference type="InterPro" id="IPR035992">
    <property type="entry name" value="Ricin_B-like_lectins"/>
</dbReference>
<dbReference type="AlphaFoldDB" id="A0A919K9V1"/>
<dbReference type="CDD" id="cd23418">
    <property type="entry name" value="beta-trefoil_Ricin_XLN-like"/>
    <property type="match status" value="1"/>
</dbReference>
<accession>A0A919K9V1</accession>
<evidence type="ECO:0000313" key="3">
    <source>
        <dbReference type="EMBL" id="GIE99281.1"/>
    </source>
</evidence>
<proteinExistence type="predicted"/>
<dbReference type="RefSeq" id="WP_203786281.1">
    <property type="nucleotide sequence ID" value="NZ_BOMV01000071.1"/>
</dbReference>
<comment type="caution">
    <text evidence="3">The sequence shown here is derived from an EMBL/GenBank/DDBJ whole genome shotgun (WGS) entry which is preliminary data.</text>
</comment>
<dbReference type="Proteomes" id="UP000636960">
    <property type="component" value="Unassembled WGS sequence"/>
</dbReference>
<name>A0A919K9V1_9ACTN</name>
<dbReference type="SUPFAM" id="SSF50370">
    <property type="entry name" value="Ricin B-like lectins"/>
    <property type="match status" value="1"/>
</dbReference>
<sequence>MPQRAIRAAVLALAVVAASLFVASPASAAYGLIRGAASGRCVDVPAANTANGTQVKLYDCNGGTNQNWNYTSGRQLKVYNSKCLDVSGSAAVISDCTGAASQQWTVTSGGTITSSAGLCLDAISAGTANGTAIGVYSCNGGSNQRWNSTVGVPGCPTAGNITYTLARAANPTADQTDAYNRITAAMNLAVAEYNCYIGTTKALYITYDPGVPTADGNYNGSIRFGSNRGYMSQATAQHEIAHTLGVGTYSRWSALISGGRWTGATALAQLRSLTGDSAAVLSADTQHFWPYGLNQASEATSADDYVFNAKIVAAMRTDMGL</sequence>
<evidence type="ECO:0000256" key="1">
    <source>
        <dbReference type="SAM" id="SignalP"/>
    </source>
</evidence>
<evidence type="ECO:0000313" key="4">
    <source>
        <dbReference type="Proteomes" id="UP000636960"/>
    </source>
</evidence>
<feature type="signal peptide" evidence="1">
    <location>
        <begin position="1"/>
        <end position="28"/>
    </location>
</feature>
<dbReference type="Gene3D" id="2.80.10.50">
    <property type="match status" value="1"/>
</dbReference>
<dbReference type="PROSITE" id="PS50231">
    <property type="entry name" value="RICIN_B_LECTIN"/>
    <property type="match status" value="1"/>
</dbReference>
<keyword evidence="1" id="KW-0732">Signal</keyword>
<protein>
    <recommendedName>
        <fullName evidence="2">Ricin B lectin domain-containing protein</fullName>
    </recommendedName>
</protein>
<keyword evidence="4" id="KW-1185">Reference proteome</keyword>